<gene>
    <name evidence="9" type="ORF">XDN619_LOCUS36587</name>
</gene>
<dbReference type="GO" id="GO:0017119">
    <property type="term" value="C:Golgi transport complex"/>
    <property type="evidence" value="ECO:0007669"/>
    <property type="project" value="InterPro"/>
</dbReference>
<keyword evidence="4" id="KW-0813">Transport</keyword>
<evidence type="ECO:0000256" key="5">
    <source>
        <dbReference type="ARBA" id="ARBA00022927"/>
    </source>
</evidence>
<dbReference type="InterPro" id="IPR019335">
    <property type="entry name" value="COG7"/>
</dbReference>
<comment type="caution">
    <text evidence="9">The sequence shown here is derived from an EMBL/GenBank/DDBJ whole genome shotgun (WGS) entry which is preliminary data.</text>
</comment>
<dbReference type="PANTHER" id="PTHR21443:SF0">
    <property type="entry name" value="CONSERVED OLIGOMERIC GOLGI COMPLEX SUBUNIT 7"/>
    <property type="match status" value="1"/>
</dbReference>
<name>A0A817ALT4_9BILA</name>
<protein>
    <recommendedName>
        <fullName evidence="3">Conserved oligomeric Golgi complex subunit 7</fullName>
    </recommendedName>
    <alternativeName>
        <fullName evidence="8">Component of oligomeric Golgi complex 7</fullName>
    </alternativeName>
</protein>
<evidence type="ECO:0000256" key="4">
    <source>
        <dbReference type="ARBA" id="ARBA00022448"/>
    </source>
</evidence>
<dbReference type="GO" id="GO:0000139">
    <property type="term" value="C:Golgi membrane"/>
    <property type="evidence" value="ECO:0007669"/>
    <property type="project" value="UniProtKB-SubCell"/>
</dbReference>
<dbReference type="GO" id="GO:0007030">
    <property type="term" value="P:Golgi organization"/>
    <property type="evidence" value="ECO:0007669"/>
    <property type="project" value="TreeGrafter"/>
</dbReference>
<reference evidence="9" key="1">
    <citation type="submission" date="2021-02" db="EMBL/GenBank/DDBJ databases">
        <authorList>
            <person name="Nowell W R."/>
        </authorList>
    </citation>
    <scope>NUCLEOTIDE SEQUENCE</scope>
</reference>
<dbReference type="PANTHER" id="PTHR21443">
    <property type="entry name" value="CONSERVED OLIGOMERIC GOLGI COMPLEX COMPONENT 7"/>
    <property type="match status" value="1"/>
</dbReference>
<dbReference type="AlphaFoldDB" id="A0A817ALT4"/>
<sequence length="454" mass="51736">MNGVQDQTGGTTRNKATLKSVTDRFGKSIQNQIQTLYQNVSSQGIRSSNESFSSSTIEVFVFELYSIYTDAFQNYSTYEQEQLTDALDAIQLDTNDTSSSIQLLVSSISNVFLLANESVDRCKQLTNGQTIISLLNVLQKFFTSYIGELKRVVNNIRERNTKILGNEDWELFQQTIRILEICGELILAYEQFESSLAQQLLQMINEWPNKSNKHKQHQDPFDVAIESFINKTSSSDKHDFVSITNALENATYSLFPDIPKLLSKFSDECHQFSFDAVFLPIHSLLNGFSKLPVWSSDNRGAIVADLPSFSLVPQENITKIGQYLLMLPQHFEPFNLHDNRQLGIAFKKGKLPYLEDKELYNDLTSCWLDSIALATMRLCIEQTLKIQTLSSTGLKQLIMDLQYLYSVLEDFGLKDVAGFRDVIELLNTAEETFEELARHKPARMATAIRTMRRL</sequence>
<proteinExistence type="inferred from homology"/>
<evidence type="ECO:0000256" key="3">
    <source>
        <dbReference type="ARBA" id="ARBA00020984"/>
    </source>
</evidence>
<comment type="subcellular location">
    <subcellularLocation>
        <location evidence="1">Golgi apparatus membrane</location>
        <topology evidence="1">Peripheral membrane protein</topology>
    </subcellularLocation>
</comment>
<evidence type="ECO:0000256" key="7">
    <source>
        <dbReference type="ARBA" id="ARBA00023136"/>
    </source>
</evidence>
<evidence type="ECO:0000313" key="10">
    <source>
        <dbReference type="Proteomes" id="UP000663887"/>
    </source>
</evidence>
<dbReference type="GO" id="GO:0006886">
    <property type="term" value="P:intracellular protein transport"/>
    <property type="evidence" value="ECO:0007669"/>
    <property type="project" value="InterPro"/>
</dbReference>
<evidence type="ECO:0000256" key="6">
    <source>
        <dbReference type="ARBA" id="ARBA00023034"/>
    </source>
</evidence>
<evidence type="ECO:0000256" key="2">
    <source>
        <dbReference type="ARBA" id="ARBA00005831"/>
    </source>
</evidence>
<organism evidence="9 10">
    <name type="scientific">Rotaria magnacalcarata</name>
    <dbReference type="NCBI Taxonomy" id="392030"/>
    <lineage>
        <taxon>Eukaryota</taxon>
        <taxon>Metazoa</taxon>
        <taxon>Spiralia</taxon>
        <taxon>Gnathifera</taxon>
        <taxon>Rotifera</taxon>
        <taxon>Eurotatoria</taxon>
        <taxon>Bdelloidea</taxon>
        <taxon>Philodinida</taxon>
        <taxon>Philodinidae</taxon>
        <taxon>Rotaria</taxon>
    </lineage>
</organism>
<keyword evidence="7" id="KW-0472">Membrane</keyword>
<keyword evidence="6" id="KW-0333">Golgi apparatus</keyword>
<dbReference type="GO" id="GO:0006890">
    <property type="term" value="P:retrograde vesicle-mediated transport, Golgi to endoplasmic reticulum"/>
    <property type="evidence" value="ECO:0007669"/>
    <property type="project" value="TreeGrafter"/>
</dbReference>
<dbReference type="Proteomes" id="UP000663887">
    <property type="component" value="Unassembled WGS sequence"/>
</dbReference>
<evidence type="ECO:0000256" key="8">
    <source>
        <dbReference type="ARBA" id="ARBA00031345"/>
    </source>
</evidence>
<accession>A0A817ALT4</accession>
<dbReference type="Pfam" id="PF10191">
    <property type="entry name" value="COG7"/>
    <property type="match status" value="1"/>
</dbReference>
<comment type="similarity">
    <text evidence="2">Belongs to the COG7 family.</text>
</comment>
<evidence type="ECO:0000313" key="9">
    <source>
        <dbReference type="EMBL" id="CAF2265366.1"/>
    </source>
</evidence>
<dbReference type="EMBL" id="CAJNRG010018888">
    <property type="protein sequence ID" value="CAF2265366.1"/>
    <property type="molecule type" value="Genomic_DNA"/>
</dbReference>
<evidence type="ECO:0000256" key="1">
    <source>
        <dbReference type="ARBA" id="ARBA00004395"/>
    </source>
</evidence>
<keyword evidence="5" id="KW-0653">Protein transport</keyword>